<dbReference type="Proteomes" id="UP000183557">
    <property type="component" value="Unassembled WGS sequence"/>
</dbReference>
<gene>
    <name evidence="20" type="ORF">SAMN04487936_101282</name>
</gene>
<evidence type="ECO:0000256" key="4">
    <source>
        <dbReference type="ARBA" id="ARBA00022516"/>
    </source>
</evidence>
<keyword evidence="7 17" id="KW-0547">Nucleotide-binding</keyword>
<protein>
    <submittedName>
        <fullName evidence="20">Diacylglycerol kinase (ATP)</fullName>
    </submittedName>
</protein>
<evidence type="ECO:0000313" key="21">
    <source>
        <dbReference type="Proteomes" id="UP000183557"/>
    </source>
</evidence>
<evidence type="ECO:0000256" key="14">
    <source>
        <dbReference type="ARBA" id="ARBA00023264"/>
    </source>
</evidence>
<feature type="transmembrane region" description="Helical" evidence="19">
    <location>
        <begin position="33"/>
        <end position="51"/>
    </location>
</feature>
<comment type="cofactor">
    <cofactor evidence="18">
        <name>Mg(2+)</name>
        <dbReference type="ChEBI" id="CHEBI:18420"/>
    </cofactor>
    <text evidence="18">Mn(2+), Zn(2+), Cd(2+) and Co(2+) support activity to lesser extents.</text>
</comment>
<dbReference type="GO" id="GO:0046872">
    <property type="term" value="F:metal ion binding"/>
    <property type="evidence" value="ECO:0007669"/>
    <property type="project" value="UniProtKB-KW"/>
</dbReference>
<evidence type="ECO:0000256" key="8">
    <source>
        <dbReference type="ARBA" id="ARBA00022777"/>
    </source>
</evidence>
<dbReference type="PANTHER" id="PTHR34299">
    <property type="entry name" value="DIACYLGLYCEROL KINASE"/>
    <property type="match status" value="1"/>
</dbReference>
<evidence type="ECO:0000256" key="19">
    <source>
        <dbReference type="SAM" id="Phobius"/>
    </source>
</evidence>
<keyword evidence="3" id="KW-1003">Cell membrane</keyword>
<evidence type="ECO:0000256" key="9">
    <source>
        <dbReference type="ARBA" id="ARBA00022840"/>
    </source>
</evidence>
<dbReference type="InterPro" id="IPR036945">
    <property type="entry name" value="DAGK_sf"/>
</dbReference>
<dbReference type="GO" id="GO:0008654">
    <property type="term" value="P:phospholipid biosynthetic process"/>
    <property type="evidence" value="ECO:0007669"/>
    <property type="project" value="UniProtKB-KW"/>
</dbReference>
<evidence type="ECO:0000256" key="7">
    <source>
        <dbReference type="ARBA" id="ARBA00022741"/>
    </source>
</evidence>
<keyword evidence="14" id="KW-1208">Phospholipid metabolism</keyword>
<dbReference type="CDD" id="cd14265">
    <property type="entry name" value="UDPK_IM_like"/>
    <property type="match status" value="1"/>
</dbReference>
<keyword evidence="18" id="KW-0479">Metal-binding</keyword>
<keyword evidence="8 20" id="KW-0418">Kinase</keyword>
<keyword evidence="12 19" id="KW-0472">Membrane</keyword>
<evidence type="ECO:0000256" key="6">
    <source>
        <dbReference type="ARBA" id="ARBA00022692"/>
    </source>
</evidence>
<feature type="active site" description="Proton acceptor" evidence="15">
    <location>
        <position position="71"/>
    </location>
</feature>
<keyword evidence="4" id="KW-0444">Lipid biosynthesis</keyword>
<evidence type="ECO:0000256" key="10">
    <source>
        <dbReference type="ARBA" id="ARBA00022989"/>
    </source>
</evidence>
<feature type="binding site" evidence="17">
    <location>
        <position position="78"/>
    </location>
    <ligand>
        <name>ATP</name>
        <dbReference type="ChEBI" id="CHEBI:30616"/>
    </ligand>
</feature>
<evidence type="ECO:0000256" key="13">
    <source>
        <dbReference type="ARBA" id="ARBA00023209"/>
    </source>
</evidence>
<reference evidence="21" key="1">
    <citation type="submission" date="2016-10" db="EMBL/GenBank/DDBJ databases">
        <authorList>
            <person name="Varghese N."/>
            <person name="Submissions S."/>
        </authorList>
    </citation>
    <scope>NUCLEOTIDE SEQUENCE [LARGE SCALE GENOMIC DNA]</scope>
    <source>
        <strain evidence="21">CGMCC 1.3704</strain>
    </source>
</reference>
<dbReference type="InterPro" id="IPR033717">
    <property type="entry name" value="UDPK"/>
</dbReference>
<keyword evidence="13" id="KW-0594">Phospholipid biosynthesis</keyword>
<feature type="transmembrane region" description="Helical" evidence="19">
    <location>
        <begin position="98"/>
        <end position="119"/>
    </location>
</feature>
<dbReference type="PANTHER" id="PTHR34299:SF1">
    <property type="entry name" value="DIACYLGLYCEROL KINASE"/>
    <property type="match status" value="1"/>
</dbReference>
<dbReference type="Pfam" id="PF01219">
    <property type="entry name" value="DAGK_prokar"/>
    <property type="match status" value="1"/>
</dbReference>
<keyword evidence="6 19" id="KW-0812">Transmembrane</keyword>
<keyword evidence="5" id="KW-0808">Transferase</keyword>
<feature type="binding site" evidence="18">
    <location>
        <position position="78"/>
    </location>
    <ligand>
        <name>a divalent metal cation</name>
        <dbReference type="ChEBI" id="CHEBI:60240"/>
    </ligand>
</feature>
<feature type="binding site" evidence="18">
    <location>
        <position position="30"/>
    </location>
    <ligand>
        <name>a divalent metal cation</name>
        <dbReference type="ChEBI" id="CHEBI:60240"/>
    </ligand>
</feature>
<dbReference type="Gene3D" id="1.10.287.3610">
    <property type="match status" value="1"/>
</dbReference>
<evidence type="ECO:0000256" key="18">
    <source>
        <dbReference type="PIRSR" id="PIRSR600829-4"/>
    </source>
</evidence>
<keyword evidence="11" id="KW-0443">Lipid metabolism</keyword>
<feature type="transmembrane region" description="Helical" evidence="19">
    <location>
        <begin position="57"/>
        <end position="77"/>
    </location>
</feature>
<keyword evidence="10 19" id="KW-1133">Transmembrane helix</keyword>
<evidence type="ECO:0000256" key="17">
    <source>
        <dbReference type="PIRSR" id="PIRSR600829-3"/>
    </source>
</evidence>
<evidence type="ECO:0000256" key="5">
    <source>
        <dbReference type="ARBA" id="ARBA00022679"/>
    </source>
</evidence>
<dbReference type="InterPro" id="IPR000829">
    <property type="entry name" value="DAGK"/>
</dbReference>
<dbReference type="EMBL" id="FOSB01000001">
    <property type="protein sequence ID" value="SFJ19739.1"/>
    <property type="molecule type" value="Genomic_DNA"/>
</dbReference>
<accession>A0A1I3PEE0</accession>
<evidence type="ECO:0000256" key="16">
    <source>
        <dbReference type="PIRSR" id="PIRSR600829-2"/>
    </source>
</evidence>
<feature type="binding site" evidence="17">
    <location>
        <position position="18"/>
    </location>
    <ligand>
        <name>ATP</name>
        <dbReference type="ChEBI" id="CHEBI:30616"/>
    </ligand>
</feature>
<feature type="binding site" evidence="16">
    <location>
        <position position="71"/>
    </location>
    <ligand>
        <name>substrate</name>
    </ligand>
</feature>
<evidence type="ECO:0000256" key="12">
    <source>
        <dbReference type="ARBA" id="ARBA00023136"/>
    </source>
</evidence>
<feature type="binding site" evidence="17">
    <location>
        <begin position="96"/>
        <end position="97"/>
    </location>
    <ligand>
        <name>ATP</name>
        <dbReference type="ChEBI" id="CHEBI:30616"/>
    </ligand>
</feature>
<evidence type="ECO:0000256" key="3">
    <source>
        <dbReference type="ARBA" id="ARBA00022475"/>
    </source>
</evidence>
<dbReference type="RefSeq" id="WP_075034764.1">
    <property type="nucleotide sequence ID" value="NZ_FOSB01000001.1"/>
</dbReference>
<dbReference type="GO" id="GO:0005524">
    <property type="term" value="F:ATP binding"/>
    <property type="evidence" value="ECO:0007669"/>
    <property type="project" value="UniProtKB-KW"/>
</dbReference>
<evidence type="ECO:0000256" key="11">
    <source>
        <dbReference type="ARBA" id="ARBA00023098"/>
    </source>
</evidence>
<dbReference type="AlphaFoldDB" id="A0A1I3PEE0"/>
<evidence type="ECO:0000313" key="20">
    <source>
        <dbReference type="EMBL" id="SFJ19739.1"/>
    </source>
</evidence>
<evidence type="ECO:0000256" key="2">
    <source>
        <dbReference type="ARBA" id="ARBA00005967"/>
    </source>
</evidence>
<feature type="binding site" evidence="17">
    <location>
        <position position="30"/>
    </location>
    <ligand>
        <name>ATP</name>
        <dbReference type="ChEBI" id="CHEBI:30616"/>
    </ligand>
</feature>
<keyword evidence="9 17" id="KW-0067">ATP-binding</keyword>
<evidence type="ECO:0000256" key="15">
    <source>
        <dbReference type="PIRSR" id="PIRSR600829-1"/>
    </source>
</evidence>
<dbReference type="GO" id="GO:0005886">
    <property type="term" value="C:plasma membrane"/>
    <property type="evidence" value="ECO:0007669"/>
    <property type="project" value="UniProtKB-SubCell"/>
</dbReference>
<comment type="similarity">
    <text evidence="2">Belongs to the bacterial diacylglycerol kinase family.</text>
</comment>
<dbReference type="OrthoDB" id="9789934at2"/>
<name>A0A1I3PEE0_HALDA</name>
<keyword evidence="21" id="KW-1185">Reference proteome</keyword>
<comment type="subcellular location">
    <subcellularLocation>
        <location evidence="1">Cell membrane</location>
        <topology evidence="1">Multi-pass membrane protein</topology>
    </subcellularLocation>
</comment>
<sequence length="126" mass="14061">MNSDYNGHKKKKEIGFRYAWNGIKEVYKSEKNFRIHLVFALVVIGAAFVMELSPLEWTSVIMMIVIVLSLEMINTAIEKLLDHSAPEQHPVIGAIKDITAGAVLVASIGSVFIGFIIFLPKLLTLF</sequence>
<feature type="binding site" evidence="17">
    <location>
        <begin position="87"/>
        <end position="89"/>
    </location>
    <ligand>
        <name>ATP</name>
        <dbReference type="ChEBI" id="CHEBI:30616"/>
    </ligand>
</feature>
<proteinExistence type="inferred from homology"/>
<dbReference type="GO" id="GO:0016301">
    <property type="term" value="F:kinase activity"/>
    <property type="evidence" value="ECO:0007669"/>
    <property type="project" value="UniProtKB-KW"/>
</dbReference>
<evidence type="ECO:0000256" key="1">
    <source>
        <dbReference type="ARBA" id="ARBA00004651"/>
    </source>
</evidence>
<keyword evidence="18" id="KW-0460">Magnesium</keyword>
<organism evidence="20 21">
    <name type="scientific">Halobacillus dabanensis</name>
    <dbReference type="NCBI Taxonomy" id="240302"/>
    <lineage>
        <taxon>Bacteria</taxon>
        <taxon>Bacillati</taxon>
        <taxon>Bacillota</taxon>
        <taxon>Bacilli</taxon>
        <taxon>Bacillales</taxon>
        <taxon>Bacillaceae</taxon>
        <taxon>Halobacillus</taxon>
    </lineage>
</organism>